<reference evidence="1 2" key="1">
    <citation type="submission" date="2021-02" db="EMBL/GenBank/DDBJ databases">
        <title>Variation within the Batrachochytrium salamandrivorans European outbreak.</title>
        <authorList>
            <person name="Kelly M."/>
            <person name="Pasmans F."/>
            <person name="Shea T.P."/>
            <person name="Munoz J.F."/>
            <person name="Carranza S."/>
            <person name="Cuomo C.A."/>
            <person name="Martel A."/>
        </authorList>
    </citation>
    <scope>NUCLEOTIDE SEQUENCE [LARGE SCALE GENOMIC DNA]</scope>
    <source>
        <strain evidence="1 2">AMFP18/2</strain>
    </source>
</reference>
<sequence length="232" mass="24906">MIVLLNSLARTGQKNGQSKLHFVCEPFEIEKPIGKFSLEVEAAGIYEFTVFQADGKTVIANKRRSLATNKQKFAIPVSTVGSALGNSHITIVGKTAVTAPGDGWNNLKGPWMIGNGVKYVSRVDSSIEAFFTASVGTKINIGIDVDFDSMPDFDFFHLSVKSSDGVEDFLLRSKSRYGTNMLNGVSGMEGVVKGTAPFTTTSEMFSVSLKFTSDEAVEFAGATINSFTVSAT</sequence>
<dbReference type="Proteomes" id="UP001648503">
    <property type="component" value="Unassembled WGS sequence"/>
</dbReference>
<evidence type="ECO:0008006" key="3">
    <source>
        <dbReference type="Google" id="ProtNLM"/>
    </source>
</evidence>
<keyword evidence="2" id="KW-1185">Reference proteome</keyword>
<organism evidence="1 2">
    <name type="scientific">Batrachochytrium salamandrivorans</name>
    <dbReference type="NCBI Taxonomy" id="1357716"/>
    <lineage>
        <taxon>Eukaryota</taxon>
        <taxon>Fungi</taxon>
        <taxon>Fungi incertae sedis</taxon>
        <taxon>Chytridiomycota</taxon>
        <taxon>Chytridiomycota incertae sedis</taxon>
        <taxon>Chytridiomycetes</taxon>
        <taxon>Rhizophydiales</taxon>
        <taxon>Rhizophydiales incertae sedis</taxon>
        <taxon>Batrachochytrium</taxon>
    </lineage>
</organism>
<evidence type="ECO:0000313" key="1">
    <source>
        <dbReference type="EMBL" id="KAH6597290.1"/>
    </source>
</evidence>
<accession>A0ABQ8FF88</accession>
<evidence type="ECO:0000313" key="2">
    <source>
        <dbReference type="Proteomes" id="UP001648503"/>
    </source>
</evidence>
<protein>
    <recommendedName>
        <fullName evidence="3">C1q domain-containing protein</fullName>
    </recommendedName>
</protein>
<dbReference type="EMBL" id="JAFCIX010000152">
    <property type="protein sequence ID" value="KAH6597290.1"/>
    <property type="molecule type" value="Genomic_DNA"/>
</dbReference>
<proteinExistence type="predicted"/>
<gene>
    <name evidence="1" type="ORF">BASA50_004642</name>
</gene>
<comment type="caution">
    <text evidence="1">The sequence shown here is derived from an EMBL/GenBank/DDBJ whole genome shotgun (WGS) entry which is preliminary data.</text>
</comment>
<name>A0ABQ8FF88_9FUNG</name>